<dbReference type="GeneID" id="24269691"/>
<keyword evidence="2" id="KW-0812">Transmembrane</keyword>
<dbReference type="OMA" id="YPHYIFR"/>
<dbReference type="RefSeq" id="XP_012337410.1">
    <property type="nucleotide sequence ID" value="XM_012481987.1"/>
</dbReference>
<feature type="region of interest" description="Disordered" evidence="1">
    <location>
        <begin position="677"/>
        <end position="704"/>
    </location>
</feature>
<keyword evidence="2" id="KW-1133">Transmembrane helix</keyword>
<protein>
    <submittedName>
        <fullName evidence="3">Uncharacterized protein</fullName>
    </submittedName>
</protein>
<feature type="transmembrane region" description="Helical" evidence="2">
    <location>
        <begin position="651"/>
        <end position="669"/>
    </location>
</feature>
<dbReference type="VEuPathDB" id="PlasmoDB:AK88_04377"/>
<dbReference type="EMBL" id="KQ001705">
    <property type="protein sequence ID" value="KJP85968.1"/>
    <property type="molecule type" value="Genomic_DNA"/>
</dbReference>
<feature type="compositionally biased region" description="Low complexity" evidence="1">
    <location>
        <begin position="691"/>
        <end position="704"/>
    </location>
</feature>
<dbReference type="OrthoDB" id="374798at2759"/>
<organism evidence="3 4">
    <name type="scientific">Plasmodium fragile</name>
    <dbReference type="NCBI Taxonomy" id="5857"/>
    <lineage>
        <taxon>Eukaryota</taxon>
        <taxon>Sar</taxon>
        <taxon>Alveolata</taxon>
        <taxon>Apicomplexa</taxon>
        <taxon>Aconoidasida</taxon>
        <taxon>Haemosporida</taxon>
        <taxon>Plasmodiidae</taxon>
        <taxon>Plasmodium</taxon>
        <taxon>Plasmodium (Plasmodium)</taxon>
    </lineage>
</organism>
<evidence type="ECO:0000256" key="2">
    <source>
        <dbReference type="SAM" id="Phobius"/>
    </source>
</evidence>
<gene>
    <name evidence="3" type="ORF">AK88_04377</name>
</gene>
<dbReference type="AlphaFoldDB" id="A0A0D9QG62"/>
<feature type="region of interest" description="Disordered" evidence="1">
    <location>
        <begin position="462"/>
        <end position="482"/>
    </location>
</feature>
<evidence type="ECO:0000313" key="3">
    <source>
        <dbReference type="EMBL" id="KJP85968.1"/>
    </source>
</evidence>
<keyword evidence="4" id="KW-1185">Reference proteome</keyword>
<proteinExistence type="predicted"/>
<name>A0A0D9QG62_PLAFR</name>
<evidence type="ECO:0000256" key="1">
    <source>
        <dbReference type="SAM" id="MobiDB-lite"/>
    </source>
</evidence>
<dbReference type="Proteomes" id="UP000054561">
    <property type="component" value="Unassembled WGS sequence"/>
</dbReference>
<accession>A0A0D9QG62</accession>
<reference evidence="3 4" key="1">
    <citation type="submission" date="2014-03" db="EMBL/GenBank/DDBJ databases">
        <title>The Genome Sequence of Plasmodium fragile nilgiri.</title>
        <authorList>
            <consortium name="The Broad Institute Genomics Platform"/>
            <consortium name="The Broad Institute Genome Sequencing Center for Infectious Disease"/>
            <person name="Neafsey D."/>
            <person name="Duraisingh M."/>
            <person name="Young S.K."/>
            <person name="Zeng Q."/>
            <person name="Gargeya S."/>
            <person name="Abouelleil A."/>
            <person name="Alvarado L."/>
            <person name="Chapman S.B."/>
            <person name="Gainer-Dewar J."/>
            <person name="Goldberg J."/>
            <person name="Griggs A."/>
            <person name="Gujja S."/>
            <person name="Hansen M."/>
            <person name="Howarth C."/>
            <person name="Imamovic A."/>
            <person name="Larimer J."/>
            <person name="Pearson M."/>
            <person name="Poon T.W."/>
            <person name="Priest M."/>
            <person name="Roberts A."/>
            <person name="Saif S."/>
            <person name="Shea T."/>
            <person name="Sykes S."/>
            <person name="Wortman J."/>
            <person name="Nusbaum C."/>
            <person name="Birren B."/>
        </authorList>
    </citation>
    <scope>NUCLEOTIDE SEQUENCE [LARGE SCALE GENOMIC DNA]</scope>
    <source>
        <strain evidence="4">nilgiri</strain>
    </source>
</reference>
<sequence>MTPPSEAADGVGFKEELVKCSEEEKCEYKTNIKVKIGNNQKILLLVRHKKEEFYVVLHQTKFIVAYPMVYKTLAPHKSVFSYKEFMEVGIDTIDSQNKKGKDKCESYDFSTYEQIKVPTFEGFNDRPFSLCCSCYDLPHSYDSINDLYKGIPKKMELECPARDTIIRDPKHERLVSVKKALRHVLPMYALFKFKNDVHIFLVFNITVMKKKKSFTDYFKLYNDKGRLDTMTYRYVISESAKPIKLFDNKYIYITHSSSAFDNVSIPSLHNNYLLYPFYPEELYGIKYGTLDYGCSYNKSFKFECIENDENKCTYTDSTCLSRSILVPKNYVSDDTFAACGLIGYNDYTVSRRESCIEDADCISNTVESYLNKAQELTKGNEETVTKLPIINGKYPHYIFREKNNYKQTSPNKRTVHFFKNTNIEHFIAYEYYKEDRTEFTISLSNTKKEHVVGHAIQNQVLSVKNENPQRDEQEPLEEPEPPYDSTVFQLETLNELRIINILYSDQCDEQNTQKCGVLVHLWNPSMEKIKARLKLQCIINSNEKYVDEKNLIYDQGQYQFLFFFKVPFLKFLSLRNCSVNAYGAFKLYDTQTYVVRKKGIVRKFFYHQPKQTSGMKVYSEGIQKVTCCMEEPHICDMKNIPHCITAESLNVLHVFFFFVVLILVFVVFLTGNVGKKRSDANTPGAENDPSTSAVGAAGGATQTA</sequence>
<evidence type="ECO:0000313" key="4">
    <source>
        <dbReference type="Proteomes" id="UP000054561"/>
    </source>
</evidence>
<keyword evidence="2" id="KW-0472">Membrane</keyword>